<dbReference type="Gene3D" id="3.60.20.40">
    <property type="match status" value="1"/>
</dbReference>
<feature type="binding site" evidence="7">
    <location>
        <position position="444"/>
    </location>
    <ligand>
        <name>L-glutamate</name>
        <dbReference type="ChEBI" id="CHEBI:29985"/>
    </ligand>
</feature>
<proteinExistence type="inferred from homology"/>
<evidence type="ECO:0000256" key="8">
    <source>
        <dbReference type="RuleBase" id="RU368068"/>
    </source>
</evidence>
<organism evidence="10 11">
    <name type="scientific">Wickerhamiella sorbophila</name>
    <dbReference type="NCBI Taxonomy" id="45607"/>
    <lineage>
        <taxon>Eukaryota</taxon>
        <taxon>Fungi</taxon>
        <taxon>Dikarya</taxon>
        <taxon>Ascomycota</taxon>
        <taxon>Saccharomycotina</taxon>
        <taxon>Dipodascomycetes</taxon>
        <taxon>Dipodascales</taxon>
        <taxon>Trichomonascaceae</taxon>
        <taxon>Wickerhamiella</taxon>
    </lineage>
</organism>
<keyword evidence="8 10" id="KW-0808">Transferase</keyword>
<evidence type="ECO:0000256" key="5">
    <source>
        <dbReference type="ARBA" id="ARBA00047417"/>
    </source>
</evidence>
<dbReference type="PANTHER" id="PTHR11686">
    <property type="entry name" value="GAMMA GLUTAMYL TRANSPEPTIDASE"/>
    <property type="match status" value="1"/>
</dbReference>
<dbReference type="PRINTS" id="PR01210">
    <property type="entry name" value="GGTRANSPTASE"/>
</dbReference>
<sequence length="590" mass="64176">MAVLPKWALPERRRSYALTAALAGVSILLLVFGIGLIVGESGQKKGTFTPDARLDVTGENGAVASDVELCSQKGVEILRKGGNAADAAVTVALCIGSINSQSSGIGGGGHILIRTPNGTVVEIDCRETAPKGAHKHMFDKNPKLSLFGGLAVGVPGELAGLDTLYTMFGSGNIEWADLVEPVAEINELGFEMDESAFTYLPLIEKYQDFYFENGGWGWLFPDNKTSSHPSLIKRPNLAKTLRLIAQGGARVFYDPEGPIAPHLARTAQWAHGIITTEDIANYKVEIRTPLNTTFMGRVVHTTPNPTSGPAMISGLRLIEQLLTESSADLSPVDTQRLIETMKWMAAARSELGDPLYVDNPRATEITTQEWADEVIRNISDSHTLPSWRDYKPAYQNNDPHGTAHFSIVDKDGFAVAMTTTVNTPFGSLLADPVTGIILNNEMDDFSQPTTDNFFELVPSIYNYIEAGKRPLSSMCPTIIINDGKLELVIGAAGGSRILTAVFEGIVRIYGYNLSLLEAVCFPRLHHQLLPEEVSAEFGMPDSVLKSLSRKGHKHTRDVPRSVMNGIYIDEDRTLHAVSDYYRKGGKGAAY</sequence>
<dbReference type="GO" id="GO:0036374">
    <property type="term" value="F:glutathione hydrolase activity"/>
    <property type="evidence" value="ECO:0007669"/>
    <property type="project" value="UniProtKB-UniRule"/>
</dbReference>
<dbReference type="STRING" id="45607.A0A2T0FCN2"/>
<dbReference type="InterPro" id="IPR043138">
    <property type="entry name" value="GGT_lsub"/>
</dbReference>
<dbReference type="NCBIfam" id="TIGR00066">
    <property type="entry name" value="g_glut_trans"/>
    <property type="match status" value="1"/>
</dbReference>
<dbReference type="EC" id="2.3.2.2" evidence="8"/>
<keyword evidence="9" id="KW-1133">Transmembrane helix</keyword>
<dbReference type="InterPro" id="IPR000101">
    <property type="entry name" value="GGT_peptidase"/>
</dbReference>
<evidence type="ECO:0000313" key="10">
    <source>
        <dbReference type="EMBL" id="PRT52764.1"/>
    </source>
</evidence>
<feature type="binding site" evidence="7">
    <location>
        <position position="494"/>
    </location>
    <ligand>
        <name>L-glutamate</name>
        <dbReference type="ChEBI" id="CHEBI:29985"/>
    </ligand>
</feature>
<keyword evidence="11" id="KW-1185">Reference proteome</keyword>
<dbReference type="InterPro" id="IPR043137">
    <property type="entry name" value="GGT_ssub_C"/>
</dbReference>
<dbReference type="GO" id="GO:0000324">
    <property type="term" value="C:fungal-type vacuole"/>
    <property type="evidence" value="ECO:0007669"/>
    <property type="project" value="TreeGrafter"/>
</dbReference>
<dbReference type="UniPathway" id="UPA00204"/>
<dbReference type="Gene3D" id="1.10.246.130">
    <property type="match status" value="1"/>
</dbReference>
<comment type="catalytic activity">
    <reaction evidence="5 8">
        <text>an N-terminal (5-L-glutamyl)-[peptide] + an alpha-amino acid = 5-L-glutamyl amino acid + an N-terminal L-alpha-aminoacyl-[peptide]</text>
        <dbReference type="Rhea" id="RHEA:23904"/>
        <dbReference type="Rhea" id="RHEA-COMP:9780"/>
        <dbReference type="Rhea" id="RHEA-COMP:9795"/>
        <dbReference type="ChEBI" id="CHEBI:77644"/>
        <dbReference type="ChEBI" id="CHEBI:78597"/>
        <dbReference type="ChEBI" id="CHEBI:78599"/>
        <dbReference type="ChEBI" id="CHEBI:78608"/>
        <dbReference type="EC" id="2.3.2.2"/>
    </reaction>
</comment>
<keyword evidence="9" id="KW-0812">Transmembrane</keyword>
<dbReference type="FunFam" id="3.60.20.40:FF:000001">
    <property type="entry name" value="Gamma-glutamyltranspeptidase 1"/>
    <property type="match status" value="1"/>
</dbReference>
<evidence type="ECO:0000256" key="7">
    <source>
        <dbReference type="PIRSR" id="PIRSR600101-2"/>
    </source>
</evidence>
<dbReference type="SUPFAM" id="SSF56235">
    <property type="entry name" value="N-terminal nucleophile aminohydrolases (Ntn hydrolases)"/>
    <property type="match status" value="1"/>
</dbReference>
<feature type="transmembrane region" description="Helical" evidence="9">
    <location>
        <begin position="16"/>
        <end position="38"/>
    </location>
</feature>
<comment type="similarity">
    <text evidence="4">Belongs to the gamma-glutamyltransferase family.</text>
</comment>
<feature type="active site" description="Nucleophile" evidence="6">
    <location>
        <position position="402"/>
    </location>
</feature>
<dbReference type="GeneID" id="36514133"/>
<comment type="catalytic activity">
    <reaction evidence="1 8">
        <text>an S-substituted glutathione + H2O = an S-substituted L-cysteinylglycine + L-glutamate</text>
        <dbReference type="Rhea" id="RHEA:59468"/>
        <dbReference type="ChEBI" id="CHEBI:15377"/>
        <dbReference type="ChEBI" id="CHEBI:29985"/>
        <dbReference type="ChEBI" id="CHEBI:90779"/>
        <dbReference type="ChEBI" id="CHEBI:143103"/>
        <dbReference type="EC" id="3.4.19.13"/>
    </reaction>
</comment>
<evidence type="ECO:0000256" key="1">
    <source>
        <dbReference type="ARBA" id="ARBA00001049"/>
    </source>
</evidence>
<evidence type="ECO:0000256" key="4">
    <source>
        <dbReference type="ARBA" id="ARBA00009381"/>
    </source>
</evidence>
<keyword evidence="8" id="KW-0378">Hydrolase</keyword>
<dbReference type="Proteomes" id="UP000238350">
    <property type="component" value="Unassembled WGS sequence"/>
</dbReference>
<dbReference type="EC" id="3.4.19.13" evidence="8"/>
<dbReference type="PANTHER" id="PTHR11686:SF9">
    <property type="entry name" value="RE13973P"/>
    <property type="match status" value="1"/>
</dbReference>
<evidence type="ECO:0000256" key="2">
    <source>
        <dbReference type="ARBA" id="ARBA00001089"/>
    </source>
</evidence>
<feature type="binding site" evidence="7">
    <location>
        <begin position="420"/>
        <end position="422"/>
    </location>
    <ligand>
        <name>L-glutamate</name>
        <dbReference type="ChEBI" id="CHEBI:29985"/>
    </ligand>
</feature>
<comment type="pathway">
    <text evidence="3 8">Sulfur metabolism; glutathione metabolism.</text>
</comment>
<dbReference type="RefSeq" id="XP_024662710.1">
    <property type="nucleotide sequence ID" value="XM_024806942.1"/>
</dbReference>
<comment type="function">
    <text evidence="8">Cleaves the gamma-glutamyl peptide bond of glutathione and glutathione conjugates.</text>
</comment>
<evidence type="ECO:0000256" key="3">
    <source>
        <dbReference type="ARBA" id="ARBA00005115"/>
    </source>
</evidence>
<evidence type="ECO:0000313" key="11">
    <source>
        <dbReference type="Proteomes" id="UP000238350"/>
    </source>
</evidence>
<dbReference type="Pfam" id="PF01019">
    <property type="entry name" value="G_glu_transpept"/>
    <property type="match status" value="1"/>
</dbReference>
<dbReference type="EMBL" id="NDIQ01000001">
    <property type="protein sequence ID" value="PRT52764.1"/>
    <property type="molecule type" value="Genomic_DNA"/>
</dbReference>
<accession>A0A2T0FCN2</accession>
<keyword evidence="9" id="KW-0472">Membrane</keyword>
<name>A0A2T0FCN2_9ASCO</name>
<evidence type="ECO:0000256" key="9">
    <source>
        <dbReference type="SAM" id="Phobius"/>
    </source>
</evidence>
<feature type="binding site" evidence="7">
    <location>
        <begin position="472"/>
        <end position="473"/>
    </location>
    <ligand>
        <name>L-glutamate</name>
        <dbReference type="ChEBI" id="CHEBI:29985"/>
    </ligand>
</feature>
<comment type="caution">
    <text evidence="10">The sequence shown here is derived from an EMBL/GenBank/DDBJ whole genome shotgun (WGS) entry which is preliminary data.</text>
</comment>
<dbReference type="GO" id="GO:0006751">
    <property type="term" value="P:glutathione catabolic process"/>
    <property type="evidence" value="ECO:0007669"/>
    <property type="project" value="UniProtKB-UniRule"/>
</dbReference>
<evidence type="ECO:0000256" key="6">
    <source>
        <dbReference type="PIRSR" id="PIRSR600101-1"/>
    </source>
</evidence>
<protein>
    <recommendedName>
        <fullName evidence="8">Glutathione hydrolase</fullName>
        <ecNumber evidence="8">2.3.2.2</ecNumber>
        <ecNumber evidence="8">3.4.19.13</ecNumber>
    </recommendedName>
    <alternativeName>
        <fullName evidence="8">Gamma-glutamyltransferase</fullName>
    </alternativeName>
    <alternativeName>
        <fullName evidence="8">Gamma-glutamyltranspeptidase</fullName>
    </alternativeName>
</protein>
<feature type="binding site" evidence="7">
    <location>
        <position position="126"/>
    </location>
    <ligand>
        <name>L-glutamate</name>
        <dbReference type="ChEBI" id="CHEBI:29985"/>
    </ligand>
</feature>
<dbReference type="OrthoDB" id="1081007at2759"/>
<keyword evidence="8" id="KW-0012">Acyltransferase</keyword>
<dbReference type="GO" id="GO:0005886">
    <property type="term" value="C:plasma membrane"/>
    <property type="evidence" value="ECO:0007669"/>
    <property type="project" value="TreeGrafter"/>
</dbReference>
<dbReference type="GO" id="GO:0103068">
    <property type="term" value="F:leukotriene C4 gamma-glutamyl transferase activity"/>
    <property type="evidence" value="ECO:0007669"/>
    <property type="project" value="UniProtKB-EC"/>
</dbReference>
<dbReference type="AlphaFoldDB" id="A0A2T0FCN2"/>
<dbReference type="InterPro" id="IPR029055">
    <property type="entry name" value="Ntn_hydrolases_N"/>
</dbReference>
<gene>
    <name evidence="10" type="ORF">B9G98_00384</name>
</gene>
<comment type="catalytic activity">
    <reaction evidence="2 8">
        <text>glutathione + H2O = L-cysteinylglycine + L-glutamate</text>
        <dbReference type="Rhea" id="RHEA:28807"/>
        <dbReference type="ChEBI" id="CHEBI:15377"/>
        <dbReference type="ChEBI" id="CHEBI:29985"/>
        <dbReference type="ChEBI" id="CHEBI:57925"/>
        <dbReference type="ChEBI" id="CHEBI:61694"/>
        <dbReference type="EC" id="3.4.19.13"/>
    </reaction>
</comment>
<reference evidence="10 11" key="1">
    <citation type="submission" date="2017-04" db="EMBL/GenBank/DDBJ databases">
        <title>Genome sequencing of [Candida] sorbophila.</title>
        <authorList>
            <person name="Ahn J.O."/>
        </authorList>
    </citation>
    <scope>NUCLEOTIDE SEQUENCE [LARGE SCALE GENOMIC DNA]</scope>
    <source>
        <strain evidence="10 11">DS02</strain>
    </source>
</reference>